<accession>A0A255E7B8</accession>
<evidence type="ECO:0000259" key="2">
    <source>
        <dbReference type="Pfam" id="PF14258"/>
    </source>
</evidence>
<dbReference type="Pfam" id="PF14258">
    <property type="entry name" value="DUF4350"/>
    <property type="match status" value="1"/>
</dbReference>
<dbReference type="RefSeq" id="WP_094451499.1">
    <property type="nucleotide sequence ID" value="NZ_NMVI01000025.1"/>
</dbReference>
<reference evidence="3 4" key="1">
    <citation type="submission" date="2017-07" db="EMBL/GenBank/DDBJ databases">
        <title>Draft whole genome sequences of clinical Proprionibacteriaceae strains.</title>
        <authorList>
            <person name="Bernier A.-M."/>
            <person name="Bernard K."/>
            <person name="Domingo M.-C."/>
        </authorList>
    </citation>
    <scope>NUCLEOTIDE SEQUENCE [LARGE SCALE GENOMIC DNA]</scope>
    <source>
        <strain evidence="3 4">NML 160184</strain>
    </source>
</reference>
<name>A0A255E7B8_9ACTN</name>
<protein>
    <recommendedName>
        <fullName evidence="2">DUF4350 domain-containing protein</fullName>
    </recommendedName>
</protein>
<dbReference type="Proteomes" id="UP000216533">
    <property type="component" value="Unassembled WGS sequence"/>
</dbReference>
<organism evidence="3 4">
    <name type="scientific">Parenemella sanctibonifatiensis</name>
    <dbReference type="NCBI Taxonomy" id="2016505"/>
    <lineage>
        <taxon>Bacteria</taxon>
        <taxon>Bacillati</taxon>
        <taxon>Actinomycetota</taxon>
        <taxon>Actinomycetes</taxon>
        <taxon>Propionibacteriales</taxon>
        <taxon>Propionibacteriaceae</taxon>
        <taxon>Parenemella</taxon>
    </lineage>
</organism>
<proteinExistence type="predicted"/>
<feature type="domain" description="DUF4350" evidence="2">
    <location>
        <begin position="60"/>
        <end position="228"/>
    </location>
</feature>
<evidence type="ECO:0000313" key="4">
    <source>
        <dbReference type="Proteomes" id="UP000216533"/>
    </source>
</evidence>
<dbReference type="InterPro" id="IPR025646">
    <property type="entry name" value="DUF4350"/>
</dbReference>
<dbReference type="AlphaFoldDB" id="A0A255E7B8"/>
<evidence type="ECO:0000256" key="1">
    <source>
        <dbReference type="SAM" id="Phobius"/>
    </source>
</evidence>
<keyword evidence="1" id="KW-1133">Transmembrane helix</keyword>
<feature type="transmembrane region" description="Helical" evidence="1">
    <location>
        <begin position="31"/>
        <end position="48"/>
    </location>
</feature>
<keyword evidence="1" id="KW-0472">Membrane</keyword>
<gene>
    <name evidence="3" type="ORF">CGZ92_11465</name>
</gene>
<sequence length="397" mass="42295">MTETVTPDQAVREEDRPVTVSWWRRRWVRRLAGALVLLLIIGFGLLWLSSSAGRSATLGPDSTEPDGAAALATLLRDQGQQIVVVEDSEALAPDLRGSTVLLTKRPNTALQERLVAAAPERIVMLSPPVDGPLSLPFRLSAPTDPHVLHPDCSDPLAANAGSMRTGEAEGQSFRANGAAPPGTVLCYPSGDTYAMVRVPVGDIDVVMLAGGLDNASLAEEGNAALWMTALGGTDDLHWVMTNGRDLATTTDGPGGSSRRGDGPALLPGWWPHALALGVVSLIAFAASRPGRFGPILVEPLPAVVPASETVEGHGRLYHRIRARDRAAQLLRGAARQRLGKRLGVEDPDALVAGLMSRTGRERTWIQQTLLGGPPTTDDELVQLRHDLATLEKEAERQ</sequence>
<keyword evidence="1" id="KW-0812">Transmembrane</keyword>
<evidence type="ECO:0000313" key="3">
    <source>
        <dbReference type="EMBL" id="OYN85395.1"/>
    </source>
</evidence>
<comment type="caution">
    <text evidence="3">The sequence shown here is derived from an EMBL/GenBank/DDBJ whole genome shotgun (WGS) entry which is preliminary data.</text>
</comment>
<dbReference type="EMBL" id="NMVI01000025">
    <property type="protein sequence ID" value="OYN85395.1"/>
    <property type="molecule type" value="Genomic_DNA"/>
</dbReference>